<protein>
    <submittedName>
        <fullName evidence="1">Type II toxin-antitoxin system MqsR family toxin</fullName>
    </submittedName>
</protein>
<evidence type="ECO:0000313" key="1">
    <source>
        <dbReference type="EMBL" id="MCU6677345.1"/>
    </source>
</evidence>
<keyword evidence="2" id="KW-1185">Reference proteome</keyword>
<proteinExistence type="predicted"/>
<dbReference type="Proteomes" id="UP001062027">
    <property type="component" value="Unassembled WGS sequence"/>
</dbReference>
<name>A0ABT2R916_9ENTR</name>
<comment type="caution">
    <text evidence="1">The sequence shown here is derived from an EMBL/GenBank/DDBJ whole genome shotgun (WGS) entry which is preliminary data.</text>
</comment>
<reference evidence="1" key="1">
    <citation type="submission" date="2022-05" db="EMBL/GenBank/DDBJ databases">
        <title>Description of a novel species of Leclercia; Leclercia tamurae and the Proposal for a Novel Genus Silvania gen. nov. Containing Two Novel Species Silvania hatchlandensis sp. nov. and Silvania confinis sp. nov. Isolated from the Rhizosphere of Oak.</title>
        <authorList>
            <person name="Maddock D.W."/>
            <person name="Brady C.L."/>
            <person name="Denman S."/>
            <person name="Arnold D."/>
        </authorList>
    </citation>
    <scope>NUCLEOTIDE SEQUENCE</scope>
    <source>
        <strain evidence="1">H6S3</strain>
    </source>
</reference>
<dbReference type="RefSeq" id="WP_262661584.1">
    <property type="nucleotide sequence ID" value="NZ_JAMHKS010000068.1"/>
</dbReference>
<organism evidence="1 2">
    <name type="scientific">Leclercia tamurae</name>
    <dbReference type="NCBI Taxonomy" id="2926467"/>
    <lineage>
        <taxon>Bacteria</taxon>
        <taxon>Pseudomonadati</taxon>
        <taxon>Pseudomonadota</taxon>
        <taxon>Gammaproteobacteria</taxon>
        <taxon>Enterobacterales</taxon>
        <taxon>Enterobacteriaceae</taxon>
        <taxon>Leclercia</taxon>
    </lineage>
</organism>
<sequence length="99" mass="11355">MEKRTPHTRLHIVKTMVRAGLTAITRSALIGAAQMGFCSRQEVFDVILTLEPADFYKSMTAHHEHTCWHDVYRSVYNGQQIYIKFIVTDGVLVVSFKEL</sequence>
<dbReference type="InterPro" id="IPR038493">
    <property type="entry name" value="MqsR_sf"/>
</dbReference>
<accession>A0ABT2R916</accession>
<evidence type="ECO:0000313" key="2">
    <source>
        <dbReference type="Proteomes" id="UP001062027"/>
    </source>
</evidence>
<dbReference type="InterPro" id="IPR031451">
    <property type="entry name" value="MqsR_toxin"/>
</dbReference>
<dbReference type="Pfam" id="PF15723">
    <property type="entry name" value="MqsR_toxin"/>
    <property type="match status" value="1"/>
</dbReference>
<dbReference type="Gene3D" id="3.30.2310.40">
    <property type="match status" value="1"/>
</dbReference>
<gene>
    <name evidence="1" type="ORF">M8318_06650</name>
</gene>
<dbReference type="EMBL" id="JAMHKS010000068">
    <property type="protein sequence ID" value="MCU6677345.1"/>
    <property type="molecule type" value="Genomic_DNA"/>
</dbReference>
<dbReference type="CDD" id="cd12869">
    <property type="entry name" value="MqsR"/>
    <property type="match status" value="1"/>
</dbReference>